<sequence>MAAVFDDTAGHGITHSLRLLIDFFQHEVLKTAFFGCFRIPVDFEYFFADRRTVNILYPDSILGYSCDFTVIHYISAACFRNDSRNIGSDEIFAITEANNKRIIFLRTNQFVRLSRTHEN</sequence>
<protein>
    <submittedName>
        <fullName evidence="1">Uncharacterized protein</fullName>
    </submittedName>
</protein>
<organism evidence="1">
    <name type="scientific">bioreactor metagenome</name>
    <dbReference type="NCBI Taxonomy" id="1076179"/>
    <lineage>
        <taxon>unclassified sequences</taxon>
        <taxon>metagenomes</taxon>
        <taxon>ecological metagenomes</taxon>
    </lineage>
</organism>
<evidence type="ECO:0000313" key="1">
    <source>
        <dbReference type="EMBL" id="MPN48857.1"/>
    </source>
</evidence>
<accession>A0A645IC89</accession>
<gene>
    <name evidence="1" type="ORF">SDC9_196469</name>
</gene>
<proteinExistence type="predicted"/>
<name>A0A645IC89_9ZZZZ</name>
<dbReference type="AlphaFoldDB" id="A0A645IC89"/>
<comment type="caution">
    <text evidence="1">The sequence shown here is derived from an EMBL/GenBank/DDBJ whole genome shotgun (WGS) entry which is preliminary data.</text>
</comment>
<reference evidence="1" key="1">
    <citation type="submission" date="2019-08" db="EMBL/GenBank/DDBJ databases">
        <authorList>
            <person name="Kucharzyk K."/>
            <person name="Murdoch R.W."/>
            <person name="Higgins S."/>
            <person name="Loffler F."/>
        </authorList>
    </citation>
    <scope>NUCLEOTIDE SEQUENCE</scope>
</reference>
<dbReference type="EMBL" id="VSSQ01111552">
    <property type="protein sequence ID" value="MPN48857.1"/>
    <property type="molecule type" value="Genomic_DNA"/>
</dbReference>